<feature type="domain" description="Lumazine-binding" evidence="11">
    <location>
        <begin position="104"/>
        <end position="205"/>
    </location>
</feature>
<comment type="subunit">
    <text evidence="4">Homotrimer.</text>
</comment>
<protein>
    <recommendedName>
        <fullName evidence="6">Riboflavin synthase</fullName>
        <ecNumber evidence="5">2.5.1.9</ecNumber>
    </recommendedName>
</protein>
<dbReference type="FunFam" id="2.40.30.20:FF:000006">
    <property type="entry name" value="Riboflavin synthase, alpha subunit"/>
    <property type="match status" value="1"/>
</dbReference>
<evidence type="ECO:0000256" key="7">
    <source>
        <dbReference type="ARBA" id="ARBA00022619"/>
    </source>
</evidence>
<sequence length="238" mass="26196">MFTGIVECMGTVLENNPYDDSESGGQGVSITIGNAGSILTDCHVGDSIAVNGVCLTVTEFNNDSFKVGISPETIKRSNVASWIQGTKVNLERAVSQDVRFGGHYVQGHVDTVANIVSRRPEGNSIIFGFQLRDQEYFKYIVEKGFICIDGTSLTIIKVDPLSQGGAFYISMIKHTQDNVIMPLKKIGDEVNIEVDLTGKIIEKQILLTLENQISKKDSTLNTMISNIIEEKVRNYLNK</sequence>
<comment type="pathway">
    <text evidence="3">Cofactor biosynthesis; riboflavin biosynthesis; riboflavin from 2-hydroxy-3-oxobutyl phosphate and 5-amino-6-(D-ribitylamino)uracil: step 2/2.</text>
</comment>
<dbReference type="InterPro" id="IPR001783">
    <property type="entry name" value="Lumazine-bd"/>
</dbReference>
<dbReference type="InterPro" id="IPR026017">
    <property type="entry name" value="Lumazine-bd_dom"/>
</dbReference>
<dbReference type="FunFam" id="2.40.30.20:FF:000004">
    <property type="entry name" value="Riboflavin synthase, alpha subunit"/>
    <property type="match status" value="1"/>
</dbReference>
<evidence type="ECO:0000256" key="10">
    <source>
        <dbReference type="PROSITE-ProRule" id="PRU00524"/>
    </source>
</evidence>
<evidence type="ECO:0000256" key="1">
    <source>
        <dbReference type="ARBA" id="ARBA00000968"/>
    </source>
</evidence>
<dbReference type="PROSITE" id="PS51177">
    <property type="entry name" value="LUMAZINE_BIND"/>
    <property type="match status" value="2"/>
</dbReference>
<dbReference type="OrthoDB" id="10258924at2759"/>
<proteinExistence type="predicted"/>
<keyword evidence="8" id="KW-0808">Transferase</keyword>
<comment type="function">
    <text evidence="2">Catalyzes the dismutation of two molecules of 6,7-dimethyl-8-ribityllumazine, resulting in the formation of riboflavin and 5-amino-6-(D-ribitylamino)uracil.</text>
</comment>
<dbReference type="CDD" id="cd00402">
    <property type="entry name" value="Riboflavin_synthase_like"/>
    <property type="match status" value="1"/>
</dbReference>
<dbReference type="InterPro" id="IPR017938">
    <property type="entry name" value="Riboflavin_synthase-like_b-brl"/>
</dbReference>
<dbReference type="InterPro" id="IPR023366">
    <property type="entry name" value="ATP_synth_asu-like_sf"/>
</dbReference>
<keyword evidence="7" id="KW-0686">Riboflavin biosynthesis</keyword>
<dbReference type="AlphaFoldDB" id="A0A6C1DPZ4"/>
<dbReference type="PIRSF" id="PIRSF000498">
    <property type="entry name" value="Riboflavin_syn_A"/>
    <property type="match status" value="1"/>
</dbReference>
<evidence type="ECO:0000256" key="4">
    <source>
        <dbReference type="ARBA" id="ARBA00011233"/>
    </source>
</evidence>
<gene>
    <name evidence="12" type="primary">RIB5_1</name>
    <name evidence="12" type="ORF">GRS66_000449</name>
</gene>
<feature type="repeat" description="Lumazine-binding" evidence="10">
    <location>
        <begin position="1"/>
        <end position="103"/>
    </location>
</feature>
<reference evidence="12 13" key="1">
    <citation type="journal article" date="2019" name="BMC Genomics">
        <title>Chromosome level assembly and comparative genome analysis confirm lager-brewing yeasts originated from a single hybridization.</title>
        <authorList>
            <person name="Salazar A.N."/>
            <person name="Gorter de Vries A.R."/>
            <person name="van den Broek M."/>
            <person name="Brouwers N."/>
            <person name="de la Torre Cortes P."/>
            <person name="Kuijpers N.G.A."/>
            <person name="Daran J.G."/>
            <person name="Abeel T."/>
        </authorList>
    </citation>
    <scope>NUCLEOTIDE SEQUENCE [LARGE SCALE GENOMIC DNA]</scope>
    <source>
        <strain evidence="12 13">CBS 1483</strain>
    </source>
</reference>
<keyword evidence="9" id="KW-0677">Repeat</keyword>
<dbReference type="SMR" id="A0A6C1DPZ4"/>
<evidence type="ECO:0000259" key="11">
    <source>
        <dbReference type="PROSITE" id="PS51177"/>
    </source>
</evidence>
<evidence type="ECO:0000313" key="12">
    <source>
        <dbReference type="EMBL" id="QID78244.1"/>
    </source>
</evidence>
<comment type="catalytic activity">
    <reaction evidence="1">
        <text>2 6,7-dimethyl-8-(1-D-ribityl)lumazine + H(+) = 5-amino-6-(D-ribitylamino)uracil + riboflavin</text>
        <dbReference type="Rhea" id="RHEA:20772"/>
        <dbReference type="ChEBI" id="CHEBI:15378"/>
        <dbReference type="ChEBI" id="CHEBI:15934"/>
        <dbReference type="ChEBI" id="CHEBI:57986"/>
        <dbReference type="ChEBI" id="CHEBI:58201"/>
        <dbReference type="EC" id="2.5.1.9"/>
    </reaction>
</comment>
<evidence type="ECO:0000256" key="3">
    <source>
        <dbReference type="ARBA" id="ARBA00004887"/>
    </source>
</evidence>
<name>A0A6C1DPZ4_SACPS</name>
<evidence type="ECO:0000256" key="9">
    <source>
        <dbReference type="ARBA" id="ARBA00022737"/>
    </source>
</evidence>
<evidence type="ECO:0000256" key="8">
    <source>
        <dbReference type="ARBA" id="ARBA00022679"/>
    </source>
</evidence>
<dbReference type="EMBL" id="CP048984">
    <property type="protein sequence ID" value="QID78244.1"/>
    <property type="molecule type" value="Genomic_DNA"/>
</dbReference>
<dbReference type="GO" id="GO:0004746">
    <property type="term" value="F:riboflavin synthase activity"/>
    <property type="evidence" value="ECO:0007669"/>
    <property type="project" value="UniProtKB-EC"/>
</dbReference>
<evidence type="ECO:0000256" key="2">
    <source>
        <dbReference type="ARBA" id="ARBA00002803"/>
    </source>
</evidence>
<evidence type="ECO:0000256" key="5">
    <source>
        <dbReference type="ARBA" id="ARBA00012827"/>
    </source>
</evidence>
<dbReference type="Pfam" id="PF00677">
    <property type="entry name" value="Lum_binding"/>
    <property type="match status" value="2"/>
</dbReference>
<organism evidence="12 13">
    <name type="scientific">Saccharomyces pastorianus</name>
    <name type="common">Lager yeast</name>
    <name type="synonym">Saccharomyces cerevisiae x Saccharomyces eubayanus</name>
    <dbReference type="NCBI Taxonomy" id="27292"/>
    <lineage>
        <taxon>Eukaryota</taxon>
        <taxon>Fungi</taxon>
        <taxon>Dikarya</taxon>
        <taxon>Ascomycota</taxon>
        <taxon>Saccharomycotina</taxon>
        <taxon>Saccharomycetes</taxon>
        <taxon>Saccharomycetales</taxon>
        <taxon>Saccharomycetaceae</taxon>
        <taxon>Saccharomyces</taxon>
    </lineage>
</organism>
<feature type="repeat" description="Lumazine-binding" evidence="10">
    <location>
        <begin position="104"/>
        <end position="205"/>
    </location>
</feature>
<evidence type="ECO:0000256" key="6">
    <source>
        <dbReference type="ARBA" id="ARBA00013950"/>
    </source>
</evidence>
<feature type="domain" description="Lumazine-binding" evidence="11">
    <location>
        <begin position="1"/>
        <end position="103"/>
    </location>
</feature>
<accession>A0A6C1DPZ4</accession>
<dbReference type="NCBIfam" id="NF006767">
    <property type="entry name" value="PRK09289.1"/>
    <property type="match status" value="1"/>
</dbReference>
<dbReference type="Gene3D" id="2.40.30.20">
    <property type="match status" value="2"/>
</dbReference>
<dbReference type="EC" id="2.5.1.9" evidence="5"/>
<dbReference type="GO" id="GO:0009231">
    <property type="term" value="P:riboflavin biosynthetic process"/>
    <property type="evidence" value="ECO:0007669"/>
    <property type="project" value="UniProtKB-KW"/>
</dbReference>
<dbReference type="PANTHER" id="PTHR21098:SF0">
    <property type="entry name" value="RIBOFLAVIN SYNTHASE"/>
    <property type="match status" value="1"/>
</dbReference>
<keyword evidence="13" id="KW-1185">Reference proteome</keyword>
<dbReference type="Proteomes" id="UP000501346">
    <property type="component" value="Chromosome ScII"/>
</dbReference>
<dbReference type="SUPFAM" id="SSF63380">
    <property type="entry name" value="Riboflavin synthase domain-like"/>
    <property type="match status" value="2"/>
</dbReference>
<evidence type="ECO:0000313" key="13">
    <source>
        <dbReference type="Proteomes" id="UP000501346"/>
    </source>
</evidence>
<dbReference type="NCBIfam" id="TIGR00187">
    <property type="entry name" value="ribE"/>
    <property type="match status" value="1"/>
</dbReference>
<dbReference type="PANTHER" id="PTHR21098">
    <property type="entry name" value="RIBOFLAVIN SYNTHASE ALPHA CHAIN"/>
    <property type="match status" value="1"/>
</dbReference>